<dbReference type="AlphaFoldDB" id="A0A117Q036"/>
<name>A0A117Q036_9ACTN</name>
<dbReference type="Gene3D" id="3.30.450.180">
    <property type="match status" value="1"/>
</dbReference>
<protein>
    <recommendedName>
        <fullName evidence="1">MmyB-like transcription regulator ligand binding domain-containing protein</fullName>
    </recommendedName>
</protein>
<gene>
    <name evidence="2" type="ORF">AQI95_30300</name>
</gene>
<dbReference type="Pfam" id="PF17765">
    <property type="entry name" value="MLTR_LBD"/>
    <property type="match status" value="1"/>
</dbReference>
<dbReference type="EMBL" id="LMWN01000042">
    <property type="protein sequence ID" value="KUN01663.1"/>
    <property type="molecule type" value="Genomic_DNA"/>
</dbReference>
<evidence type="ECO:0000259" key="1">
    <source>
        <dbReference type="Pfam" id="PF17765"/>
    </source>
</evidence>
<comment type="caution">
    <text evidence="2">The sequence shown here is derived from an EMBL/GenBank/DDBJ whole genome shotgun (WGS) entry which is preliminary data.</text>
</comment>
<sequence length="91" mass="9688">MGRALRLGPAERAHLRNLAQPGPAYVCDHLTQVPAWNALAAAVFGDFGDMPCERRAFAHLIFLDPRYRALFADSRGLTGAGATHGPGMTGA</sequence>
<evidence type="ECO:0000313" key="2">
    <source>
        <dbReference type="EMBL" id="KUN01663.1"/>
    </source>
</evidence>
<dbReference type="OrthoDB" id="3608749at2"/>
<keyword evidence="3" id="KW-1185">Reference proteome</keyword>
<feature type="domain" description="MmyB-like transcription regulator ligand binding" evidence="1">
    <location>
        <begin position="15"/>
        <end position="75"/>
    </location>
</feature>
<dbReference type="STRING" id="67386.AQI95_30300"/>
<reference evidence="2 3" key="1">
    <citation type="submission" date="2015-10" db="EMBL/GenBank/DDBJ databases">
        <title>Draft genome sequence of Streptomyces yokosukanensis DSM 40224, type strain for the species Streptomyces yokosukanensis.</title>
        <authorList>
            <person name="Ruckert C."/>
            <person name="Winkler A."/>
            <person name="Kalinowski J."/>
            <person name="Kampfer P."/>
            <person name="Glaeser S."/>
        </authorList>
    </citation>
    <scope>NUCLEOTIDE SEQUENCE [LARGE SCALE GENOMIC DNA]</scope>
    <source>
        <strain evidence="2 3">DSM 40224</strain>
    </source>
</reference>
<accession>A0A117Q036</accession>
<dbReference type="InterPro" id="IPR041413">
    <property type="entry name" value="MLTR_LBD"/>
</dbReference>
<dbReference type="Proteomes" id="UP000053127">
    <property type="component" value="Unassembled WGS sequence"/>
</dbReference>
<proteinExistence type="predicted"/>
<evidence type="ECO:0000313" key="3">
    <source>
        <dbReference type="Proteomes" id="UP000053127"/>
    </source>
</evidence>
<organism evidence="2 3">
    <name type="scientific">Streptomyces yokosukanensis</name>
    <dbReference type="NCBI Taxonomy" id="67386"/>
    <lineage>
        <taxon>Bacteria</taxon>
        <taxon>Bacillati</taxon>
        <taxon>Actinomycetota</taxon>
        <taxon>Actinomycetes</taxon>
        <taxon>Kitasatosporales</taxon>
        <taxon>Streptomycetaceae</taxon>
        <taxon>Streptomyces</taxon>
    </lineage>
</organism>